<dbReference type="InParanoid" id="A0A194XMY4"/>
<reference evidence="1 2" key="1">
    <citation type="submission" date="2015-10" db="EMBL/GenBank/DDBJ databases">
        <title>Full genome of DAOMC 229536 Phialocephala scopiformis, a fungal endophyte of spruce producing the potent anti-insectan compound rugulosin.</title>
        <authorList>
            <consortium name="DOE Joint Genome Institute"/>
            <person name="Walker A.K."/>
            <person name="Frasz S.L."/>
            <person name="Seifert K.A."/>
            <person name="Miller J.D."/>
            <person name="Mondo S.J."/>
            <person name="Labutti K."/>
            <person name="Lipzen A."/>
            <person name="Dockter R."/>
            <person name="Kennedy M."/>
            <person name="Grigoriev I.V."/>
            <person name="Spatafora J.W."/>
        </authorList>
    </citation>
    <scope>NUCLEOTIDE SEQUENCE [LARGE SCALE GENOMIC DNA]</scope>
    <source>
        <strain evidence="1 2">CBS 120377</strain>
    </source>
</reference>
<dbReference type="RefSeq" id="XP_018075980.1">
    <property type="nucleotide sequence ID" value="XM_018218150.1"/>
</dbReference>
<dbReference type="OrthoDB" id="640249at2759"/>
<name>A0A194XMY4_MOLSC</name>
<organism evidence="1 2">
    <name type="scientific">Mollisia scopiformis</name>
    <name type="common">Conifer needle endophyte fungus</name>
    <name type="synonym">Phialocephala scopiformis</name>
    <dbReference type="NCBI Taxonomy" id="149040"/>
    <lineage>
        <taxon>Eukaryota</taxon>
        <taxon>Fungi</taxon>
        <taxon>Dikarya</taxon>
        <taxon>Ascomycota</taxon>
        <taxon>Pezizomycotina</taxon>
        <taxon>Leotiomycetes</taxon>
        <taxon>Helotiales</taxon>
        <taxon>Mollisiaceae</taxon>
        <taxon>Mollisia</taxon>
    </lineage>
</organism>
<dbReference type="Gene3D" id="3.90.70.10">
    <property type="entry name" value="Cysteine proteinases"/>
    <property type="match status" value="1"/>
</dbReference>
<keyword evidence="2" id="KW-1185">Reference proteome</keyword>
<protein>
    <submittedName>
        <fullName evidence="1">Cysteine proteinase</fullName>
    </submittedName>
</protein>
<proteinExistence type="predicted"/>
<gene>
    <name evidence="1" type="ORF">LY89DRAFT_714711</name>
</gene>
<dbReference type="SUPFAM" id="SSF54001">
    <property type="entry name" value="Cysteine proteinases"/>
    <property type="match status" value="1"/>
</dbReference>
<dbReference type="Proteomes" id="UP000070700">
    <property type="component" value="Unassembled WGS sequence"/>
</dbReference>
<dbReference type="EMBL" id="KQ947407">
    <property type="protein sequence ID" value="KUJ21625.1"/>
    <property type="molecule type" value="Genomic_DNA"/>
</dbReference>
<dbReference type="KEGG" id="psco:LY89DRAFT_714711"/>
<dbReference type="InterPro" id="IPR038765">
    <property type="entry name" value="Papain-like_cys_pep_sf"/>
</dbReference>
<dbReference type="CDD" id="cd02619">
    <property type="entry name" value="Peptidase_C1"/>
    <property type="match status" value="1"/>
</dbReference>
<dbReference type="AlphaFoldDB" id="A0A194XMY4"/>
<sequence length="369" mass="42134">MRYFATRHRNFFISLLDDRRLSNEDLSCPESGHQLAINDSCKMVGLLRDSFDPRDHYYVPSPDVQPPAKVNLRQDHEQLISEIYDQLKTSSCTANATAAAFWYEEKAGRREVTWSDAGPSRLFIYWLARGAYEDPYLNIYWPSDSGSCPRDAMMGIAKCGVCDEKDWPFDANNINTRPSDEIFAKAKPHKINAYYRLDPQRPDHDDKKLSTEDKDKIGAAVLDNLKHCLTEGYPVVFGFFYYLPAHDSYDETQTPFVLKDVWSLKDKPFPRHTHTQDLPTELRIKNKAGNPVSPGHTVLAIGYDDEKQAVLIQNSLGSTWGGNGTFWMPYSWITDCGATNDFWTIRVTTAPEDAPPPKWQDVHQEILGK</sequence>
<dbReference type="GeneID" id="28827876"/>
<evidence type="ECO:0000313" key="1">
    <source>
        <dbReference type="EMBL" id="KUJ21625.1"/>
    </source>
</evidence>
<evidence type="ECO:0000313" key="2">
    <source>
        <dbReference type="Proteomes" id="UP000070700"/>
    </source>
</evidence>
<accession>A0A194XMY4</accession>